<dbReference type="Gene3D" id="3.40.50.150">
    <property type="entry name" value="Vaccinia Virus protein VP39"/>
    <property type="match status" value="1"/>
</dbReference>
<dbReference type="GO" id="GO:0008173">
    <property type="term" value="F:RNA methyltransferase activity"/>
    <property type="evidence" value="ECO:0007669"/>
    <property type="project" value="InterPro"/>
</dbReference>
<dbReference type="InterPro" id="IPR011023">
    <property type="entry name" value="Nop2p"/>
</dbReference>
<dbReference type="InterPro" id="IPR001678">
    <property type="entry name" value="MeTrfase_RsmB-F_NOP2_dom"/>
</dbReference>
<keyword evidence="6 7" id="KW-0694">RNA-binding</keyword>
<dbReference type="Gene3D" id="3.30.70.1170">
    <property type="entry name" value="Sun protein, domain 3"/>
    <property type="match status" value="1"/>
</dbReference>
<dbReference type="InterPro" id="IPR027391">
    <property type="entry name" value="Nol1_Nop2_Fmu_2"/>
</dbReference>
<feature type="binding site" evidence="7">
    <location>
        <position position="153"/>
    </location>
    <ligand>
        <name>S-adenosyl-L-methionine</name>
        <dbReference type="ChEBI" id="CHEBI:59789"/>
    </ligand>
</feature>
<proteinExistence type="inferred from homology"/>
<dbReference type="Proteomes" id="UP000313312">
    <property type="component" value="Unassembled WGS sequence"/>
</dbReference>
<sequence>MELPEKFKSKYKRLLGEEYENFIKSFDEEADHGFRINRLKPKANLQINTKEPIEYVDNGFIGKIDGKSAEHQSGYIYSQEPSAMFVAQVADPKPGEKILDLCAAPGGKSTQLASLMNNQGLLVSNEIDRGRAKILVENIERFGVKNPLILNEDPANLSKHFKKYFDKILIDAPCSGEGMFRKNHDATNYWSEDYPKECATLQREIIKKAVKMLKPGGQIIYSTCTFAPEEDEQIIAWLVDNYNFKILPIEKFKGMSSGRPAWANGNPDLSKTVRLFPHLFRGDGHFVAKLQSLDDGKIGKIKHQRSNVSGNLKKDWEKFNYDIFVNFDPHPLLKFGETLYSFNPEIPDLNGLKVMRPGTPLGQIKKNRIEPAYGLALEINPEHVKNKLNITRDEWKLYVHGDTIPTDSNLEKGWYLLICDGMSIGFGKVVSGTIKNFFPKGLRFKA</sequence>
<keyword evidence="2" id="KW-0963">Cytoplasm</keyword>
<dbReference type="CDD" id="cd02440">
    <property type="entry name" value="AdoMet_MTases"/>
    <property type="match status" value="1"/>
</dbReference>
<organism evidence="9 10">
    <name type="scientific">Fructilactobacillus sanfranciscensis</name>
    <name type="common">Lactobacillus sanfranciscensis</name>
    <dbReference type="NCBI Taxonomy" id="1625"/>
    <lineage>
        <taxon>Bacteria</taxon>
        <taxon>Bacillati</taxon>
        <taxon>Bacillota</taxon>
        <taxon>Bacilli</taxon>
        <taxon>Lactobacillales</taxon>
        <taxon>Lactobacillaceae</taxon>
        <taxon>Fructilactobacillus</taxon>
    </lineage>
</organism>
<dbReference type="GO" id="GO:0008757">
    <property type="term" value="F:S-adenosylmethionine-dependent methyltransferase activity"/>
    <property type="evidence" value="ECO:0007669"/>
    <property type="project" value="InterPro"/>
</dbReference>
<dbReference type="PROSITE" id="PS01153">
    <property type="entry name" value="NOL1_NOP2_SUN"/>
    <property type="match status" value="1"/>
</dbReference>
<dbReference type="InterPro" id="IPR018314">
    <property type="entry name" value="RsmB/NOL1/NOP2-like_CS"/>
</dbReference>
<evidence type="ECO:0000256" key="3">
    <source>
        <dbReference type="ARBA" id="ARBA00022603"/>
    </source>
</evidence>
<evidence type="ECO:0000256" key="5">
    <source>
        <dbReference type="ARBA" id="ARBA00022691"/>
    </source>
</evidence>
<dbReference type="GO" id="GO:0001510">
    <property type="term" value="P:RNA methylation"/>
    <property type="evidence" value="ECO:0007669"/>
    <property type="project" value="InterPro"/>
</dbReference>
<dbReference type="PRINTS" id="PR02008">
    <property type="entry name" value="RCMTFAMILY"/>
</dbReference>
<dbReference type="Pfam" id="PF17125">
    <property type="entry name" value="Methyltr_RsmF_N"/>
    <property type="match status" value="1"/>
</dbReference>
<gene>
    <name evidence="9" type="ORF">DID87_01590</name>
</gene>
<accession>A0A5C4TMD7</accession>
<feature type="domain" description="SAM-dependent MTase RsmB/NOP-type" evidence="8">
    <location>
        <begin position="1"/>
        <end position="293"/>
    </location>
</feature>
<dbReference type="GO" id="GO:0006396">
    <property type="term" value="P:RNA processing"/>
    <property type="evidence" value="ECO:0007669"/>
    <property type="project" value="InterPro"/>
</dbReference>
<dbReference type="NCBIfam" id="TIGR00446">
    <property type="entry name" value="nop2p"/>
    <property type="match status" value="1"/>
</dbReference>
<evidence type="ECO:0000256" key="4">
    <source>
        <dbReference type="ARBA" id="ARBA00022679"/>
    </source>
</evidence>
<dbReference type="PANTHER" id="PTHR22807:SF30">
    <property type="entry name" value="28S RRNA (CYTOSINE(4447)-C(5))-METHYLTRANSFERASE-RELATED"/>
    <property type="match status" value="1"/>
</dbReference>
<feature type="binding site" evidence="7">
    <location>
        <begin position="102"/>
        <end position="108"/>
    </location>
    <ligand>
        <name>S-adenosyl-L-methionine</name>
        <dbReference type="ChEBI" id="CHEBI:59789"/>
    </ligand>
</feature>
<dbReference type="InterPro" id="IPR031341">
    <property type="entry name" value="Methyltr_RsmF_N"/>
</dbReference>
<dbReference type="InterPro" id="IPR031340">
    <property type="entry name" value="RsmF_methylt_CI"/>
</dbReference>
<keyword evidence="3 7" id="KW-0489">Methyltransferase</keyword>
<evidence type="ECO:0000259" key="8">
    <source>
        <dbReference type="PROSITE" id="PS51686"/>
    </source>
</evidence>
<evidence type="ECO:0000256" key="2">
    <source>
        <dbReference type="ARBA" id="ARBA00022490"/>
    </source>
</evidence>
<comment type="caution">
    <text evidence="9">The sequence shown here is derived from an EMBL/GenBank/DDBJ whole genome shotgun (WGS) entry which is preliminary data.</text>
</comment>
<evidence type="ECO:0000256" key="6">
    <source>
        <dbReference type="ARBA" id="ARBA00022884"/>
    </source>
</evidence>
<dbReference type="InterPro" id="IPR023267">
    <property type="entry name" value="RCMT"/>
</dbReference>
<evidence type="ECO:0000313" key="10">
    <source>
        <dbReference type="Proteomes" id="UP000313312"/>
    </source>
</evidence>
<dbReference type="Pfam" id="PF17126">
    <property type="entry name" value="RsmF_methylt_CI"/>
    <property type="match status" value="1"/>
</dbReference>
<dbReference type="CDD" id="cd21147">
    <property type="entry name" value="RsmF_methylt_CTD1"/>
    <property type="match status" value="1"/>
</dbReference>
<dbReference type="Gene3D" id="2.30.130.60">
    <property type="match status" value="1"/>
</dbReference>
<dbReference type="GO" id="GO:0003723">
    <property type="term" value="F:RNA binding"/>
    <property type="evidence" value="ECO:0007669"/>
    <property type="project" value="UniProtKB-UniRule"/>
</dbReference>
<evidence type="ECO:0000256" key="7">
    <source>
        <dbReference type="PROSITE-ProRule" id="PRU01023"/>
    </source>
</evidence>
<comment type="similarity">
    <text evidence="1 7">Belongs to the class I-like SAM-binding methyltransferase superfamily. RsmB/NOP family.</text>
</comment>
<reference evidence="9 10" key="1">
    <citation type="submission" date="2018-05" db="EMBL/GenBank/DDBJ databases">
        <title>Lactobacillus sanfranciscensis Ah4 draft denome sequence.</title>
        <authorList>
            <person name="Zhang G."/>
        </authorList>
    </citation>
    <scope>NUCLEOTIDE SEQUENCE [LARGE SCALE GENOMIC DNA]</scope>
    <source>
        <strain evidence="9 10">Ah4</strain>
    </source>
</reference>
<dbReference type="InterPro" id="IPR049560">
    <property type="entry name" value="MeTrfase_RsmB-F_NOP2_cat"/>
</dbReference>
<name>A0A5C4TMD7_FRUSA</name>
<dbReference type="Pfam" id="PF13636">
    <property type="entry name" value="Methyltranf_PUA"/>
    <property type="match status" value="1"/>
</dbReference>
<dbReference type="EMBL" id="QFCR01000002">
    <property type="protein sequence ID" value="TNK91063.1"/>
    <property type="molecule type" value="Genomic_DNA"/>
</dbReference>
<keyword evidence="4 7" id="KW-0808">Transferase</keyword>
<dbReference type="PANTHER" id="PTHR22807">
    <property type="entry name" value="NOP2 YEAST -RELATED NOL1/NOP2/FMU SUN DOMAIN-CONTAINING"/>
    <property type="match status" value="1"/>
</dbReference>
<dbReference type="AlphaFoldDB" id="A0A5C4TMD7"/>
<dbReference type="InterPro" id="IPR029063">
    <property type="entry name" value="SAM-dependent_MTases_sf"/>
</dbReference>
<feature type="binding site" evidence="7">
    <location>
        <position position="126"/>
    </location>
    <ligand>
        <name>S-adenosyl-L-methionine</name>
        <dbReference type="ChEBI" id="CHEBI:59789"/>
    </ligand>
</feature>
<dbReference type="SUPFAM" id="SSF53335">
    <property type="entry name" value="S-adenosyl-L-methionine-dependent methyltransferases"/>
    <property type="match status" value="1"/>
</dbReference>
<dbReference type="Pfam" id="PF01189">
    <property type="entry name" value="Methyltr_RsmB-F"/>
    <property type="match status" value="1"/>
</dbReference>
<feature type="active site" description="Nucleophile" evidence="7">
    <location>
        <position position="224"/>
    </location>
</feature>
<feature type="binding site" evidence="7">
    <location>
        <position position="171"/>
    </location>
    <ligand>
        <name>S-adenosyl-L-methionine</name>
        <dbReference type="ChEBI" id="CHEBI:59789"/>
    </ligand>
</feature>
<dbReference type="PROSITE" id="PS51686">
    <property type="entry name" value="SAM_MT_RSMB_NOP"/>
    <property type="match status" value="1"/>
</dbReference>
<evidence type="ECO:0000313" key="9">
    <source>
        <dbReference type="EMBL" id="TNK91063.1"/>
    </source>
</evidence>
<evidence type="ECO:0000256" key="1">
    <source>
        <dbReference type="ARBA" id="ARBA00007494"/>
    </source>
</evidence>
<keyword evidence="5 7" id="KW-0949">S-adenosyl-L-methionine</keyword>
<dbReference type="RefSeq" id="WP_139562295.1">
    <property type="nucleotide sequence ID" value="NZ_JARBEV010000002.1"/>
</dbReference>
<protein>
    <submittedName>
        <fullName evidence="9">RNA methyltransferase</fullName>
    </submittedName>
</protein>